<evidence type="ECO:0000313" key="3">
    <source>
        <dbReference type="Proteomes" id="UP000831775"/>
    </source>
</evidence>
<proteinExistence type="predicted"/>
<keyword evidence="1" id="KW-0472">Membrane</keyword>
<dbReference type="Proteomes" id="UP000831775">
    <property type="component" value="Chromosome"/>
</dbReference>
<reference evidence="2 3" key="1">
    <citation type="submission" date="2022-04" db="EMBL/GenBank/DDBJ databases">
        <title>Leucobacter sp. isolated from rhizosphere of onion.</title>
        <authorList>
            <person name="Won M."/>
            <person name="Lee C.-M."/>
            <person name="Woen H.-Y."/>
            <person name="Kwon S.-W."/>
        </authorList>
    </citation>
    <scope>NUCLEOTIDE SEQUENCE [LARGE SCALE GENOMIC DNA]</scope>
    <source>
        <strain evidence="2 3">H25R-14</strain>
    </source>
</reference>
<accession>A0ABY4FT12</accession>
<sequence>MRRRHRRRGLVSLCIAGFLGLAILAGWITAGWDPQYFVSGRRGGQPLWLASLWIGVVALGVGAFGIAQLRAAAVFRRGQRDG</sequence>
<evidence type="ECO:0000313" key="2">
    <source>
        <dbReference type="EMBL" id="UOQ59397.1"/>
    </source>
</evidence>
<dbReference type="EMBL" id="CP095043">
    <property type="protein sequence ID" value="UOQ59397.1"/>
    <property type="molecule type" value="Genomic_DNA"/>
</dbReference>
<gene>
    <name evidence="2" type="ORF">MUN76_10055</name>
</gene>
<keyword evidence="1" id="KW-1133">Transmembrane helix</keyword>
<organism evidence="2 3">
    <name type="scientific">Leucobacter rhizosphaerae</name>
    <dbReference type="NCBI Taxonomy" id="2932245"/>
    <lineage>
        <taxon>Bacteria</taxon>
        <taxon>Bacillati</taxon>
        <taxon>Actinomycetota</taxon>
        <taxon>Actinomycetes</taxon>
        <taxon>Micrococcales</taxon>
        <taxon>Microbacteriaceae</taxon>
        <taxon>Leucobacter</taxon>
    </lineage>
</organism>
<dbReference type="RefSeq" id="WP_244684383.1">
    <property type="nucleotide sequence ID" value="NZ_CP095043.1"/>
</dbReference>
<evidence type="ECO:0000256" key="1">
    <source>
        <dbReference type="SAM" id="Phobius"/>
    </source>
</evidence>
<name>A0ABY4FT12_9MICO</name>
<keyword evidence="1" id="KW-0812">Transmembrane</keyword>
<feature type="transmembrane region" description="Helical" evidence="1">
    <location>
        <begin position="46"/>
        <end position="67"/>
    </location>
</feature>
<keyword evidence="3" id="KW-1185">Reference proteome</keyword>
<protein>
    <submittedName>
        <fullName evidence="2">Uncharacterized protein</fullName>
    </submittedName>
</protein>